<dbReference type="EMBL" id="CP026309">
    <property type="protein sequence ID" value="AUV82393.1"/>
    <property type="molecule type" value="Genomic_DNA"/>
</dbReference>
<dbReference type="SUPFAM" id="SSF55785">
    <property type="entry name" value="PYP-like sensor domain (PAS domain)"/>
    <property type="match status" value="3"/>
</dbReference>
<evidence type="ECO:0000313" key="7">
    <source>
        <dbReference type="Proteomes" id="UP000236584"/>
    </source>
</evidence>
<dbReference type="GeneID" id="35592962"/>
<dbReference type="InterPro" id="IPR013656">
    <property type="entry name" value="PAS_4"/>
</dbReference>
<dbReference type="InterPro" id="IPR003018">
    <property type="entry name" value="GAF"/>
</dbReference>
<protein>
    <recommendedName>
        <fullName evidence="8">HTR-like protein</fullName>
    </recommendedName>
</protein>
<dbReference type="Gene3D" id="3.40.50.2300">
    <property type="match status" value="1"/>
</dbReference>
<dbReference type="PANTHER" id="PTHR44757">
    <property type="entry name" value="DIGUANYLATE CYCLASE DGCP"/>
    <property type="match status" value="1"/>
</dbReference>
<sequence>MSRIQNCRDAEEIRVLHLDDNPDYLSLTAEFLQRAGPFDVVPETDTEAALGRVRDGEVDCVVSDFDMPGTDGLGLLSEVRAIDPAVPFILFTGKGNEEIAAEAISAGVTDYVQKRGGREQYDVLANRVENAVERAQASARSQDTVDRLHETFDRITDSFLSIDNDWRITYVNDRGASFLGAPVEDLLGRDLRSLPANDAARFHEEYRNALRTQEPVSFEAESLTNPGRWLDIRAYPAEDGLSIYWRDVTTLRRREQVLADLYTGARDLLSCDTVEEIATRAVELTETVLGFDEAALYALADEENASVRTVSAPSAAGARAETDAALRALFERAEAASDPVVVEDEHTDAPAVDVDPGVYVAVGEGRLLAVREATAGFDDFDIYCLQLLATTVETAVSRTRRERELEANRNVVRALHGSVMEFQTCERVDEVLDVAVRCACDVIAFDRCLFAQHRDGRLERVAQSDDFPSAKSALSTGVGVAGRAYRTGESIVVDDTRRHDDVHQPCPFPSLLTVPLGDWGVFQAVAEKPNAFDGSDQELAELLAMHVRVSLSRVRSDERLRRERDLLAAFFESSGEPVVRVRFEGSRACIDRVNPAFERVFGLDEATIRGDALDDHIVPPDEHDVATQFNERSSVGEPVEAEVRRLTAEGPREFLFRSVPFRGDDDVPMAYGIYVDITSRKRRERDLERYRTVVESTGDPVYTLDAAGYITYVNEAFESMTGYDTEALLGEHMGLLVPEADVERSEALIRDLLRDDERTNDTVELDLVRADGTRVRCENHIALLPFDEEFQGTAGPSATSRSGRRENAN</sequence>
<organism evidence="6 7">
    <name type="scientific">Salinigranum rubrum</name>
    <dbReference type="NCBI Taxonomy" id="755307"/>
    <lineage>
        <taxon>Archaea</taxon>
        <taxon>Methanobacteriati</taxon>
        <taxon>Methanobacteriota</taxon>
        <taxon>Stenosarchaea group</taxon>
        <taxon>Halobacteria</taxon>
        <taxon>Halobacteriales</taxon>
        <taxon>Haloferacaceae</taxon>
        <taxon>Salinigranum</taxon>
    </lineage>
</organism>
<evidence type="ECO:0000256" key="3">
    <source>
        <dbReference type="PROSITE-ProRule" id="PRU00169"/>
    </source>
</evidence>
<dbReference type="InterPro" id="IPR011006">
    <property type="entry name" value="CheY-like_superfamily"/>
</dbReference>
<dbReference type="PROSITE" id="PS50112">
    <property type="entry name" value="PAS"/>
    <property type="match status" value="2"/>
</dbReference>
<dbReference type="KEGG" id="srub:C2R22_12685"/>
<dbReference type="InterPro" id="IPR001789">
    <property type="entry name" value="Sig_transdc_resp-reg_receiver"/>
</dbReference>
<reference evidence="6 7" key="1">
    <citation type="submission" date="2018-01" db="EMBL/GenBank/DDBJ databases">
        <title>Complete genome sequence of Salinigranum rubrum GX10T, an extremely halophilic archaeon isolated from a marine solar saltern.</title>
        <authorList>
            <person name="Han S."/>
        </authorList>
    </citation>
    <scope>NUCLEOTIDE SEQUENCE [LARGE SCALE GENOMIC DNA]</scope>
    <source>
        <strain evidence="6 7">GX10</strain>
    </source>
</reference>
<proteinExistence type="predicted"/>
<dbReference type="Pfam" id="PF13185">
    <property type="entry name" value="GAF_2"/>
    <property type="match status" value="1"/>
</dbReference>
<gene>
    <name evidence="6" type="ORF">C2R22_12685</name>
</gene>
<dbReference type="CDD" id="cd00130">
    <property type="entry name" value="PAS"/>
    <property type="match status" value="3"/>
</dbReference>
<keyword evidence="2" id="KW-0418">Kinase</keyword>
<dbReference type="Proteomes" id="UP000236584">
    <property type="component" value="Chromosome"/>
</dbReference>
<dbReference type="PROSITE" id="PS50110">
    <property type="entry name" value="RESPONSE_REGULATORY"/>
    <property type="match status" value="1"/>
</dbReference>
<feature type="domain" description="Response regulatory" evidence="4">
    <location>
        <begin position="14"/>
        <end position="129"/>
    </location>
</feature>
<dbReference type="InterPro" id="IPR013767">
    <property type="entry name" value="PAS_fold"/>
</dbReference>
<dbReference type="AlphaFoldDB" id="A0A2I8VKD2"/>
<dbReference type="GO" id="GO:0006355">
    <property type="term" value="P:regulation of DNA-templated transcription"/>
    <property type="evidence" value="ECO:0007669"/>
    <property type="project" value="InterPro"/>
</dbReference>
<dbReference type="Pfam" id="PF08448">
    <property type="entry name" value="PAS_4"/>
    <property type="match status" value="2"/>
</dbReference>
<dbReference type="SMART" id="SM00091">
    <property type="entry name" value="PAS"/>
    <property type="match status" value="3"/>
</dbReference>
<dbReference type="NCBIfam" id="TIGR00229">
    <property type="entry name" value="sensory_box"/>
    <property type="match status" value="3"/>
</dbReference>
<dbReference type="SUPFAM" id="SSF52172">
    <property type="entry name" value="CheY-like"/>
    <property type="match status" value="1"/>
</dbReference>
<evidence type="ECO:0000259" key="4">
    <source>
        <dbReference type="PROSITE" id="PS50110"/>
    </source>
</evidence>
<dbReference type="Pfam" id="PF00989">
    <property type="entry name" value="PAS"/>
    <property type="match status" value="1"/>
</dbReference>
<dbReference type="OrthoDB" id="8127at2157"/>
<evidence type="ECO:0000256" key="2">
    <source>
        <dbReference type="ARBA" id="ARBA00022777"/>
    </source>
</evidence>
<keyword evidence="3" id="KW-0597">Phosphoprotein</keyword>
<dbReference type="Pfam" id="PF00072">
    <property type="entry name" value="Response_reg"/>
    <property type="match status" value="1"/>
</dbReference>
<keyword evidence="1" id="KW-0808">Transferase</keyword>
<evidence type="ECO:0008006" key="8">
    <source>
        <dbReference type="Google" id="ProtNLM"/>
    </source>
</evidence>
<evidence type="ECO:0000313" key="6">
    <source>
        <dbReference type="EMBL" id="AUV82393.1"/>
    </source>
</evidence>
<dbReference type="PANTHER" id="PTHR44757:SF2">
    <property type="entry name" value="BIOFILM ARCHITECTURE MAINTENANCE PROTEIN MBAA"/>
    <property type="match status" value="1"/>
</dbReference>
<dbReference type="SMART" id="SM00448">
    <property type="entry name" value="REC"/>
    <property type="match status" value="1"/>
</dbReference>
<name>A0A2I8VKD2_9EURY</name>
<dbReference type="InterPro" id="IPR052155">
    <property type="entry name" value="Biofilm_reg_signaling"/>
</dbReference>
<evidence type="ECO:0000256" key="1">
    <source>
        <dbReference type="ARBA" id="ARBA00022679"/>
    </source>
</evidence>
<dbReference type="GO" id="GO:0016301">
    <property type="term" value="F:kinase activity"/>
    <property type="evidence" value="ECO:0007669"/>
    <property type="project" value="UniProtKB-KW"/>
</dbReference>
<dbReference type="GO" id="GO:0000160">
    <property type="term" value="P:phosphorelay signal transduction system"/>
    <property type="evidence" value="ECO:0007669"/>
    <property type="project" value="InterPro"/>
</dbReference>
<dbReference type="InterPro" id="IPR035965">
    <property type="entry name" value="PAS-like_dom_sf"/>
</dbReference>
<accession>A0A2I8VKD2</accession>
<dbReference type="RefSeq" id="WP_103426082.1">
    <property type="nucleotide sequence ID" value="NZ_CP026309.1"/>
</dbReference>
<dbReference type="Gene3D" id="3.30.450.20">
    <property type="entry name" value="PAS domain"/>
    <property type="match status" value="3"/>
</dbReference>
<feature type="domain" description="PAS" evidence="5">
    <location>
        <begin position="686"/>
        <end position="756"/>
    </location>
</feature>
<evidence type="ECO:0000259" key="5">
    <source>
        <dbReference type="PROSITE" id="PS50112"/>
    </source>
</evidence>
<feature type="modified residue" description="4-aspartylphosphate" evidence="3">
    <location>
        <position position="64"/>
    </location>
</feature>
<dbReference type="CDD" id="cd00156">
    <property type="entry name" value="REC"/>
    <property type="match status" value="1"/>
</dbReference>
<dbReference type="InterPro" id="IPR000014">
    <property type="entry name" value="PAS"/>
</dbReference>
<feature type="domain" description="PAS" evidence="5">
    <location>
        <begin position="144"/>
        <end position="213"/>
    </location>
</feature>
<dbReference type="SMART" id="SM00065">
    <property type="entry name" value="GAF"/>
    <property type="match status" value="1"/>
</dbReference>
<dbReference type="SUPFAM" id="SSF55781">
    <property type="entry name" value="GAF domain-like"/>
    <property type="match status" value="2"/>
</dbReference>
<dbReference type="InterPro" id="IPR029016">
    <property type="entry name" value="GAF-like_dom_sf"/>
</dbReference>
<dbReference type="Gene3D" id="3.30.450.40">
    <property type="match status" value="1"/>
</dbReference>
<keyword evidence="7" id="KW-1185">Reference proteome</keyword>